<keyword evidence="3" id="KW-1185">Reference proteome</keyword>
<gene>
    <name evidence="2" type="ORF">CWD77_06755</name>
</gene>
<evidence type="ECO:0000313" key="3">
    <source>
        <dbReference type="Proteomes" id="UP000233398"/>
    </source>
</evidence>
<protein>
    <submittedName>
        <fullName evidence="2">Uncharacterized protein</fullName>
    </submittedName>
</protein>
<dbReference type="AlphaFoldDB" id="A0A2N0VLT2"/>
<sequence length="81" mass="9102">MFSNLSEQIFTNWHPMRWVALTFGLVLGYNWLVHNASLSGALSIFFLFQAVTNTGCMAGQCAPRAVASDDQIEDVEYEEIK</sequence>
<dbReference type="OrthoDB" id="1049592at2"/>
<dbReference type="Proteomes" id="UP000233398">
    <property type="component" value="Unassembled WGS sequence"/>
</dbReference>
<organism evidence="2 3">
    <name type="scientific">Rhodohalobacter barkolensis</name>
    <dbReference type="NCBI Taxonomy" id="2053187"/>
    <lineage>
        <taxon>Bacteria</taxon>
        <taxon>Pseudomonadati</taxon>
        <taxon>Balneolota</taxon>
        <taxon>Balneolia</taxon>
        <taxon>Balneolales</taxon>
        <taxon>Balneolaceae</taxon>
        <taxon>Rhodohalobacter</taxon>
    </lineage>
</organism>
<keyword evidence="1" id="KW-0812">Transmembrane</keyword>
<keyword evidence="1" id="KW-0472">Membrane</keyword>
<keyword evidence="1" id="KW-1133">Transmembrane helix</keyword>
<comment type="caution">
    <text evidence="2">The sequence shown here is derived from an EMBL/GenBank/DDBJ whole genome shotgun (WGS) entry which is preliminary data.</text>
</comment>
<reference evidence="2 3" key="1">
    <citation type="submission" date="2017-11" db="EMBL/GenBank/DDBJ databases">
        <title>Rhodohalobacter 15182 sp. nov., isolated from a salt lake.</title>
        <authorList>
            <person name="Han S."/>
        </authorList>
    </citation>
    <scope>NUCLEOTIDE SEQUENCE [LARGE SCALE GENOMIC DNA]</scope>
    <source>
        <strain evidence="2 3">15182</strain>
    </source>
</reference>
<dbReference type="RefSeq" id="WP_133120195.1">
    <property type="nucleotide sequence ID" value="NZ_PISP01000001.1"/>
</dbReference>
<accession>A0A2N0VLT2</accession>
<feature type="transmembrane region" description="Helical" evidence="1">
    <location>
        <begin position="20"/>
        <end position="48"/>
    </location>
</feature>
<name>A0A2N0VLT2_9BACT</name>
<evidence type="ECO:0000256" key="1">
    <source>
        <dbReference type="SAM" id="Phobius"/>
    </source>
</evidence>
<proteinExistence type="predicted"/>
<evidence type="ECO:0000313" key="2">
    <source>
        <dbReference type="EMBL" id="PKD45148.1"/>
    </source>
</evidence>
<dbReference type="EMBL" id="PISP01000001">
    <property type="protein sequence ID" value="PKD45148.1"/>
    <property type="molecule type" value="Genomic_DNA"/>
</dbReference>